<evidence type="ECO:0000313" key="1">
    <source>
        <dbReference type="EMBL" id="KZS09078.1"/>
    </source>
</evidence>
<keyword evidence="2" id="KW-1185">Reference proteome</keyword>
<proteinExistence type="predicted"/>
<accession>A0A164RZ46</accession>
<dbReference type="AlphaFoldDB" id="A0A164RZ46"/>
<gene>
    <name evidence="1" type="ORF">APZ42_026834</name>
</gene>
<protein>
    <submittedName>
        <fullName evidence="1">Uncharacterized protein</fullName>
    </submittedName>
</protein>
<reference evidence="1 2" key="1">
    <citation type="submission" date="2016-03" db="EMBL/GenBank/DDBJ databases">
        <title>EvidentialGene: Evidence-directed Construction of Genes on Genomes.</title>
        <authorList>
            <person name="Gilbert D.G."/>
            <person name="Choi J.-H."/>
            <person name="Mockaitis K."/>
            <person name="Colbourne J."/>
            <person name="Pfrender M."/>
        </authorList>
    </citation>
    <scope>NUCLEOTIDE SEQUENCE [LARGE SCALE GENOMIC DNA]</scope>
    <source>
        <strain evidence="1 2">Xinb3</strain>
        <tissue evidence="1">Complete organism</tissue>
    </source>
</reference>
<evidence type="ECO:0000313" key="2">
    <source>
        <dbReference type="Proteomes" id="UP000076858"/>
    </source>
</evidence>
<sequence length="103" mass="11674">MPTNRATTVYSNTLYICLGLCPCVQSAEHFVSIVLSPAERLTCSPFPFVSSFFSKLFLLITTSRENWRLLFFLPFLGGGPCLDHFDFQRVSAPTLSDSRLMNW</sequence>
<comment type="caution">
    <text evidence="1">The sequence shown here is derived from an EMBL/GenBank/DDBJ whole genome shotgun (WGS) entry which is preliminary data.</text>
</comment>
<dbReference type="EMBL" id="LRGB01002121">
    <property type="protein sequence ID" value="KZS09078.1"/>
    <property type="molecule type" value="Genomic_DNA"/>
</dbReference>
<name>A0A164RZ46_9CRUS</name>
<organism evidence="1 2">
    <name type="scientific">Daphnia magna</name>
    <dbReference type="NCBI Taxonomy" id="35525"/>
    <lineage>
        <taxon>Eukaryota</taxon>
        <taxon>Metazoa</taxon>
        <taxon>Ecdysozoa</taxon>
        <taxon>Arthropoda</taxon>
        <taxon>Crustacea</taxon>
        <taxon>Branchiopoda</taxon>
        <taxon>Diplostraca</taxon>
        <taxon>Cladocera</taxon>
        <taxon>Anomopoda</taxon>
        <taxon>Daphniidae</taxon>
        <taxon>Daphnia</taxon>
    </lineage>
</organism>
<dbReference type="Proteomes" id="UP000076858">
    <property type="component" value="Unassembled WGS sequence"/>
</dbReference>